<keyword evidence="1 2" id="KW-0694">RNA-binding</keyword>
<dbReference type="OrthoDB" id="2573941at2759"/>
<dbReference type="InterPro" id="IPR012677">
    <property type="entry name" value="Nucleotide-bd_a/b_plait_sf"/>
</dbReference>
<dbReference type="KEGG" id="ndi:NDAI_0A02810"/>
<dbReference type="GeneID" id="11494379"/>
<dbReference type="HOGENOM" id="CLU_045495_5_0_1"/>
<dbReference type="SUPFAM" id="SSF54928">
    <property type="entry name" value="RNA-binding domain, RBD"/>
    <property type="match status" value="1"/>
</dbReference>
<dbReference type="PANTHER" id="PTHR45880:SF1">
    <property type="entry name" value="RNA-BINDING MOTIF PROTEIN, X-LINKED 2"/>
    <property type="match status" value="1"/>
</dbReference>
<dbReference type="InterPro" id="IPR051847">
    <property type="entry name" value="RNA_proc/Spliceosome_comp"/>
</dbReference>
<dbReference type="InterPro" id="IPR045844">
    <property type="entry name" value="RRM_Ist3-like"/>
</dbReference>
<dbReference type="Pfam" id="PF00076">
    <property type="entry name" value="RRM_1"/>
    <property type="match status" value="1"/>
</dbReference>
<dbReference type="eggNOG" id="KOG0126">
    <property type="taxonomic scope" value="Eukaryota"/>
</dbReference>
<evidence type="ECO:0000256" key="3">
    <source>
        <dbReference type="SAM" id="MobiDB-lite"/>
    </source>
</evidence>
<evidence type="ECO:0000256" key="1">
    <source>
        <dbReference type="ARBA" id="ARBA00022884"/>
    </source>
</evidence>
<dbReference type="GO" id="GO:0005686">
    <property type="term" value="C:U2 snRNP"/>
    <property type="evidence" value="ECO:0007669"/>
    <property type="project" value="EnsemblFungi"/>
</dbReference>
<dbReference type="GO" id="GO:0051237">
    <property type="term" value="P:maintenance of RNA location"/>
    <property type="evidence" value="ECO:0007669"/>
    <property type="project" value="EnsemblFungi"/>
</dbReference>
<dbReference type="EMBL" id="HE580267">
    <property type="protein sequence ID" value="CCD22438.1"/>
    <property type="molecule type" value="Genomic_DNA"/>
</dbReference>
<dbReference type="GO" id="GO:0006406">
    <property type="term" value="P:mRNA export from nucleus"/>
    <property type="evidence" value="ECO:0007669"/>
    <property type="project" value="EnsemblFungi"/>
</dbReference>
<dbReference type="AlphaFoldDB" id="G0W3Q0"/>
<dbReference type="PROSITE" id="PS50102">
    <property type="entry name" value="RRM"/>
    <property type="match status" value="1"/>
</dbReference>
<dbReference type="STRING" id="1071378.G0W3Q0"/>
<dbReference type="GO" id="GO:0071013">
    <property type="term" value="C:catalytic step 2 spliceosome"/>
    <property type="evidence" value="ECO:0007669"/>
    <property type="project" value="TreeGrafter"/>
</dbReference>
<sequence>MNQIKSIQRINQKELDVGILSEEQSWHHEYKDQAYIYIGGLPRDLTEADILTVFSQFGIPVDIFLVRDHQSGESKGFAYLKYEDQRSTILAVDNLNGTKLNGNTIHVDHTFFEPREEAEEYREAMRKELSKDFLDDSLTKTKSNKLLPIQSKKIKDPELEDPMANYKPH</sequence>
<protein>
    <recommendedName>
        <fullName evidence="4">RRM domain-containing protein</fullName>
    </recommendedName>
</protein>
<dbReference type="Gene3D" id="3.30.70.330">
    <property type="match status" value="1"/>
</dbReference>
<dbReference type="GO" id="GO:0003723">
    <property type="term" value="F:RNA binding"/>
    <property type="evidence" value="ECO:0007669"/>
    <property type="project" value="UniProtKB-UniRule"/>
</dbReference>
<dbReference type="GO" id="GO:0000384">
    <property type="term" value="F:first spliceosomal transesterification activity"/>
    <property type="evidence" value="ECO:0007669"/>
    <property type="project" value="EnsemblFungi"/>
</dbReference>
<dbReference type="InterPro" id="IPR000504">
    <property type="entry name" value="RRM_dom"/>
</dbReference>
<proteinExistence type="predicted"/>
<accession>G0W3Q0</accession>
<feature type="region of interest" description="Disordered" evidence="3">
    <location>
        <begin position="147"/>
        <end position="169"/>
    </location>
</feature>
<name>G0W3Q0_NAUDC</name>
<dbReference type="SMART" id="SM00360">
    <property type="entry name" value="RRM"/>
    <property type="match status" value="1"/>
</dbReference>
<dbReference type="GO" id="GO:0000245">
    <property type="term" value="P:spliceosomal complex assembly"/>
    <property type="evidence" value="ECO:0007669"/>
    <property type="project" value="EnsemblFungi"/>
</dbReference>
<dbReference type="OMA" id="CAPKPQI"/>
<dbReference type="InterPro" id="IPR035979">
    <property type="entry name" value="RBD_domain_sf"/>
</dbReference>
<dbReference type="GO" id="GO:0071011">
    <property type="term" value="C:precatalytic spliceosome"/>
    <property type="evidence" value="ECO:0007669"/>
    <property type="project" value="TreeGrafter"/>
</dbReference>
<dbReference type="GO" id="GO:0000349">
    <property type="term" value="P:generation of catalytic spliceosome for first transesterification step"/>
    <property type="evidence" value="ECO:0007669"/>
    <property type="project" value="EnsemblFungi"/>
</dbReference>
<dbReference type="GO" id="GO:0070274">
    <property type="term" value="C:RES complex"/>
    <property type="evidence" value="ECO:0007669"/>
    <property type="project" value="EnsemblFungi"/>
</dbReference>
<evidence type="ECO:0000256" key="2">
    <source>
        <dbReference type="PROSITE-ProRule" id="PRU00176"/>
    </source>
</evidence>
<keyword evidence="6" id="KW-1185">Reference proteome</keyword>
<organism evidence="5 6">
    <name type="scientific">Naumovozyma dairenensis (strain ATCC 10597 / BCRC 20456 / CBS 421 / NBRC 0211 / NRRL Y-12639)</name>
    <name type="common">Saccharomyces dairenensis</name>
    <dbReference type="NCBI Taxonomy" id="1071378"/>
    <lineage>
        <taxon>Eukaryota</taxon>
        <taxon>Fungi</taxon>
        <taxon>Dikarya</taxon>
        <taxon>Ascomycota</taxon>
        <taxon>Saccharomycotina</taxon>
        <taxon>Saccharomycetes</taxon>
        <taxon>Saccharomycetales</taxon>
        <taxon>Saccharomycetaceae</taxon>
        <taxon>Naumovozyma</taxon>
    </lineage>
</organism>
<evidence type="ECO:0000313" key="5">
    <source>
        <dbReference type="EMBL" id="CCD22438.1"/>
    </source>
</evidence>
<dbReference type="CDD" id="cd12411">
    <property type="entry name" value="RRM_ist3_like"/>
    <property type="match status" value="1"/>
</dbReference>
<dbReference type="GO" id="GO:0000974">
    <property type="term" value="C:Prp19 complex"/>
    <property type="evidence" value="ECO:0007669"/>
    <property type="project" value="EnsemblFungi"/>
</dbReference>
<gene>
    <name evidence="5" type="primary">NDAI0A02810</name>
    <name evidence="5" type="ordered locus">NDAI_0A02810</name>
</gene>
<evidence type="ECO:0000313" key="6">
    <source>
        <dbReference type="Proteomes" id="UP000000689"/>
    </source>
</evidence>
<dbReference type="RefSeq" id="XP_003667681.1">
    <property type="nucleotide sequence ID" value="XM_003667633.1"/>
</dbReference>
<dbReference type="PANTHER" id="PTHR45880">
    <property type="entry name" value="RNA-BINDING MOTIF PROTEIN, X-LINKED 2"/>
    <property type="match status" value="1"/>
</dbReference>
<dbReference type="Proteomes" id="UP000000689">
    <property type="component" value="Chromosome 1"/>
</dbReference>
<reference evidence="5 6" key="1">
    <citation type="journal article" date="2011" name="Proc. Natl. Acad. Sci. U.S.A.">
        <title>Evolutionary erosion of yeast sex chromosomes by mating-type switching accidents.</title>
        <authorList>
            <person name="Gordon J.L."/>
            <person name="Armisen D."/>
            <person name="Proux-Wera E."/>
            <person name="Oheigeartaigh S.S."/>
            <person name="Byrne K.P."/>
            <person name="Wolfe K.H."/>
        </authorList>
    </citation>
    <scope>NUCLEOTIDE SEQUENCE [LARGE SCALE GENOMIC DNA]</scope>
    <source>
        <strain evidence="6">ATCC 10597 / BCRC 20456 / CBS 421 / NBRC 0211 / NRRL Y-12639</strain>
    </source>
</reference>
<feature type="domain" description="RRM" evidence="4">
    <location>
        <begin position="34"/>
        <end position="112"/>
    </location>
</feature>
<evidence type="ECO:0000259" key="4">
    <source>
        <dbReference type="PROSITE" id="PS50102"/>
    </source>
</evidence>